<dbReference type="Pfam" id="PF00476">
    <property type="entry name" value="DNA_pol_A"/>
    <property type="match status" value="1"/>
</dbReference>
<dbReference type="PANTHER" id="PTHR10133:SF27">
    <property type="entry name" value="DNA POLYMERASE NU"/>
    <property type="match status" value="1"/>
</dbReference>
<dbReference type="GO" id="GO:0008408">
    <property type="term" value="F:3'-5' exonuclease activity"/>
    <property type="evidence" value="ECO:0007669"/>
    <property type="project" value="InterPro"/>
</dbReference>
<dbReference type="SUPFAM" id="SSF53098">
    <property type="entry name" value="Ribonuclease H-like"/>
    <property type="match status" value="1"/>
</dbReference>
<dbReference type="Gene3D" id="1.20.1060.10">
    <property type="entry name" value="Taq DNA Polymerase, Chain T, domain 4"/>
    <property type="match status" value="1"/>
</dbReference>
<dbReference type="SMART" id="SM00474">
    <property type="entry name" value="35EXOc"/>
    <property type="match status" value="1"/>
</dbReference>
<dbReference type="SUPFAM" id="SSF56672">
    <property type="entry name" value="DNA/RNA polymerases"/>
    <property type="match status" value="1"/>
</dbReference>
<feature type="domain" description="3'-5' exonuclease" evidence="4">
    <location>
        <begin position="70"/>
        <end position="257"/>
    </location>
</feature>
<organism evidence="5">
    <name type="scientific">Siphoviridae sp. ctrpg19</name>
    <dbReference type="NCBI Taxonomy" id="2826481"/>
    <lineage>
        <taxon>Viruses</taxon>
        <taxon>Duplodnaviria</taxon>
        <taxon>Heunggongvirae</taxon>
        <taxon>Uroviricota</taxon>
        <taxon>Caudoviricetes</taxon>
    </lineage>
</organism>
<evidence type="ECO:0000256" key="1">
    <source>
        <dbReference type="ARBA" id="ARBA00022705"/>
    </source>
</evidence>
<dbReference type="GO" id="GO:0006261">
    <property type="term" value="P:DNA-templated DNA replication"/>
    <property type="evidence" value="ECO:0007669"/>
    <property type="project" value="InterPro"/>
</dbReference>
<reference evidence="5" key="1">
    <citation type="journal article" date="2021" name="Proc. Natl. Acad. Sci. U.S.A.">
        <title>A Catalog of Tens of Thousands of Viruses from Human Metagenomes Reveals Hidden Associations with Chronic Diseases.</title>
        <authorList>
            <person name="Tisza M.J."/>
            <person name="Buck C.B."/>
        </authorList>
    </citation>
    <scope>NUCLEOTIDE SEQUENCE</scope>
    <source>
        <strain evidence="5">Ctrpg19</strain>
    </source>
</reference>
<evidence type="ECO:0000256" key="3">
    <source>
        <dbReference type="SAM" id="MobiDB-lite"/>
    </source>
</evidence>
<dbReference type="InterPro" id="IPR012337">
    <property type="entry name" value="RNaseH-like_sf"/>
</dbReference>
<dbReference type="InterPro" id="IPR001098">
    <property type="entry name" value="DNA-dir_DNA_pol_A_palm_dom"/>
</dbReference>
<dbReference type="GO" id="GO:0039693">
    <property type="term" value="P:viral DNA genome replication"/>
    <property type="evidence" value="ECO:0007669"/>
    <property type="project" value="UniProtKB-KW"/>
</dbReference>
<dbReference type="InterPro" id="IPR002298">
    <property type="entry name" value="DNA_polymerase_A"/>
</dbReference>
<accession>A0A8S5MK04</accession>
<dbReference type="Gene3D" id="3.30.420.10">
    <property type="entry name" value="Ribonuclease H-like superfamily/Ribonuclease H"/>
    <property type="match status" value="1"/>
</dbReference>
<feature type="region of interest" description="Disordered" evidence="3">
    <location>
        <begin position="330"/>
        <end position="358"/>
    </location>
</feature>
<dbReference type="GO" id="GO:0003887">
    <property type="term" value="F:DNA-directed DNA polymerase activity"/>
    <property type="evidence" value="ECO:0007669"/>
    <property type="project" value="InterPro"/>
</dbReference>
<protein>
    <submittedName>
        <fullName evidence="5">DNA POLYMERASE</fullName>
    </submittedName>
</protein>
<keyword evidence="2" id="KW-1194">Viral DNA replication</keyword>
<evidence type="ECO:0000256" key="2">
    <source>
        <dbReference type="ARBA" id="ARBA00023109"/>
    </source>
</evidence>
<dbReference type="InterPro" id="IPR043502">
    <property type="entry name" value="DNA/RNA_pol_sf"/>
</dbReference>
<dbReference type="PANTHER" id="PTHR10133">
    <property type="entry name" value="DNA POLYMERASE I"/>
    <property type="match status" value="1"/>
</dbReference>
<dbReference type="GO" id="GO:0003677">
    <property type="term" value="F:DNA binding"/>
    <property type="evidence" value="ECO:0007669"/>
    <property type="project" value="InterPro"/>
</dbReference>
<keyword evidence="1" id="KW-0235">DNA replication</keyword>
<dbReference type="GO" id="GO:0006302">
    <property type="term" value="P:double-strand break repair"/>
    <property type="evidence" value="ECO:0007669"/>
    <property type="project" value="TreeGrafter"/>
</dbReference>
<dbReference type="Pfam" id="PF01612">
    <property type="entry name" value="DNA_pol_A_exo1"/>
    <property type="match status" value="1"/>
</dbReference>
<dbReference type="InterPro" id="IPR036397">
    <property type="entry name" value="RNaseH_sf"/>
</dbReference>
<name>A0A8S5MK04_9CAUD</name>
<dbReference type="EMBL" id="BK014923">
    <property type="protein sequence ID" value="DAD82661.1"/>
    <property type="molecule type" value="Genomic_DNA"/>
</dbReference>
<proteinExistence type="predicted"/>
<dbReference type="InterPro" id="IPR002562">
    <property type="entry name" value="3'-5'_exonuclease_dom"/>
</dbReference>
<evidence type="ECO:0000313" key="5">
    <source>
        <dbReference type="EMBL" id="DAD82661.1"/>
    </source>
</evidence>
<sequence>MTVDSLWGDDFTVKSEPVEAKKIIKKLSKPKDVKRTTESILKSKSVDIHEKLAIITENVKRILGRYDNQTVLIKTKEDYIKYIDKSIENGIIAVDTETNNSLDPLHCKIMGLCLYTPGMRACYVPVNHVDTDTGERLDWQLTEQDLAEQLSRLKDTKILMHNGKFDYQVIKCTCGVELKIYWDSLIAAKILDENEKSAGLKQQYIDKIDNTVEKYSIEHLFKGVEYAVVDPALFTLYAATDSLMTYKLYEWQWNKLNQKGNEKLLNLMFNVEMPVEIVAAEMELTGVEVDLDYSKRLSDKYHKKLDEIQKKIDVELRRLEPQVEAWRLTKEANQRPSASEEDFDAHKPLKKTKSEQLQSPVNVASPMQLSILLYDVLKVGVVDKKTPRGTGEDVLKQIDLPICNLILEYRGVYKLLSTYIDAIPQLVDPTTGRVHTHFNQYGAATGRFSSSEPLNL</sequence>
<evidence type="ECO:0000259" key="4">
    <source>
        <dbReference type="SMART" id="SM00474"/>
    </source>
</evidence>